<keyword evidence="2" id="KW-1185">Reference proteome</keyword>
<organism evidence="1 2">
    <name type="scientific">Alternaria atra</name>
    <dbReference type="NCBI Taxonomy" id="119953"/>
    <lineage>
        <taxon>Eukaryota</taxon>
        <taxon>Fungi</taxon>
        <taxon>Dikarya</taxon>
        <taxon>Ascomycota</taxon>
        <taxon>Pezizomycotina</taxon>
        <taxon>Dothideomycetes</taxon>
        <taxon>Pleosporomycetidae</taxon>
        <taxon>Pleosporales</taxon>
        <taxon>Pleosporineae</taxon>
        <taxon>Pleosporaceae</taxon>
        <taxon>Alternaria</taxon>
        <taxon>Alternaria sect. Ulocladioides</taxon>
    </lineage>
</organism>
<dbReference type="AlphaFoldDB" id="A0A8J2HZA8"/>
<accession>A0A8J2HZA8</accession>
<proteinExistence type="predicted"/>
<evidence type="ECO:0000313" key="2">
    <source>
        <dbReference type="Proteomes" id="UP000676310"/>
    </source>
</evidence>
<reference evidence="1" key="1">
    <citation type="submission" date="2021-05" db="EMBL/GenBank/DDBJ databases">
        <authorList>
            <person name="Stam R."/>
        </authorList>
    </citation>
    <scope>NUCLEOTIDE SEQUENCE</scope>
    <source>
        <strain evidence="1">CS162</strain>
    </source>
</reference>
<dbReference type="GeneID" id="67014270"/>
<dbReference type="RefSeq" id="XP_043166328.1">
    <property type="nucleotide sequence ID" value="XM_043310393.1"/>
</dbReference>
<evidence type="ECO:0000313" key="1">
    <source>
        <dbReference type="EMBL" id="CAG5152479.1"/>
    </source>
</evidence>
<comment type="caution">
    <text evidence="1">The sequence shown here is derived from an EMBL/GenBank/DDBJ whole genome shotgun (WGS) entry which is preliminary data.</text>
</comment>
<gene>
    <name evidence="1" type="ORF">ALTATR162_LOCUS2787</name>
</gene>
<dbReference type="Proteomes" id="UP000676310">
    <property type="component" value="Unassembled WGS sequence"/>
</dbReference>
<dbReference type="EMBL" id="CAJRGZ010000016">
    <property type="protein sequence ID" value="CAG5152479.1"/>
    <property type="molecule type" value="Genomic_DNA"/>
</dbReference>
<sequence>MEEKRASLVEDINAVPQDHVGPTDLRTGYIHHCLVKLSGLLVTELRLLYSQGKILVLHSGYSSKDAVHLLRLLMRYVPTPLNQGKSILSWQINSFVSKTN</sequence>
<name>A0A8J2HZA8_9PLEO</name>
<protein>
    <submittedName>
        <fullName evidence="1">Uncharacterized protein</fullName>
    </submittedName>
</protein>